<accession>A0A1I7CFX0</accession>
<organism evidence="1 2">
    <name type="scientific">Algoriphagus locisalis</name>
    <dbReference type="NCBI Taxonomy" id="305507"/>
    <lineage>
        <taxon>Bacteria</taxon>
        <taxon>Pseudomonadati</taxon>
        <taxon>Bacteroidota</taxon>
        <taxon>Cytophagia</taxon>
        <taxon>Cytophagales</taxon>
        <taxon>Cyclobacteriaceae</taxon>
        <taxon>Algoriphagus</taxon>
    </lineage>
</organism>
<dbReference type="AlphaFoldDB" id="A0A1I7CFX0"/>
<dbReference type="Pfam" id="PF14109">
    <property type="entry name" value="GldH_lipo"/>
    <property type="match status" value="1"/>
</dbReference>
<dbReference type="InterPro" id="IPR020018">
    <property type="entry name" value="Motility-assoc_lipoprot_GldH"/>
</dbReference>
<proteinExistence type="predicted"/>
<protein>
    <submittedName>
        <fullName evidence="1">Gliding motility-associated lipoprotein GldH</fullName>
    </submittedName>
</protein>
<dbReference type="RefSeq" id="WP_170857098.1">
    <property type="nucleotide sequence ID" value="NZ_FPBF01000004.1"/>
</dbReference>
<evidence type="ECO:0000313" key="2">
    <source>
        <dbReference type="Proteomes" id="UP000199673"/>
    </source>
</evidence>
<sequence>MNKVKHCLFIVLILVSAACTDGRIYEDFQSLPNQNWGIRDSLFFDLKDVELMDTPDLVAVKFNEEYAFSNCYLRIISKDSAGVILDNKLVNLILFDPKSGEPLGEGFGNSYTRYDTLPFLFDQNTKSLTVLQYMRQDQLPGVEAVGIKILK</sequence>
<dbReference type="STRING" id="305507.SAMN04489724_3153"/>
<evidence type="ECO:0000313" key="1">
    <source>
        <dbReference type="EMBL" id="SFT98314.1"/>
    </source>
</evidence>
<dbReference type="PROSITE" id="PS51257">
    <property type="entry name" value="PROKAR_LIPOPROTEIN"/>
    <property type="match status" value="1"/>
</dbReference>
<dbReference type="EMBL" id="FPBF01000004">
    <property type="protein sequence ID" value="SFT98314.1"/>
    <property type="molecule type" value="Genomic_DNA"/>
</dbReference>
<name>A0A1I7CFX0_9BACT</name>
<dbReference type="Proteomes" id="UP000199673">
    <property type="component" value="Unassembled WGS sequence"/>
</dbReference>
<keyword evidence="1" id="KW-0449">Lipoprotein</keyword>
<gene>
    <name evidence="1" type="ORF">SAMN04489724_3153</name>
</gene>
<reference evidence="2" key="1">
    <citation type="submission" date="2016-10" db="EMBL/GenBank/DDBJ databases">
        <authorList>
            <person name="Varghese N."/>
            <person name="Submissions S."/>
        </authorList>
    </citation>
    <scope>NUCLEOTIDE SEQUENCE [LARGE SCALE GENOMIC DNA]</scope>
    <source>
        <strain evidence="2">DSM 23445</strain>
    </source>
</reference>
<keyword evidence="2" id="KW-1185">Reference proteome</keyword>